<comment type="function">
    <text evidence="2">Functions as an E3 ubiquitin ligase.</text>
</comment>
<dbReference type="PANTHER" id="PTHR22849:SF6">
    <property type="entry name" value="U-BOX DOMAIN-CONTAINING PROTEIN"/>
    <property type="match status" value="1"/>
</dbReference>
<comment type="pathway">
    <text evidence="2">Protein modification; protein ubiquitination.</text>
</comment>
<dbReference type="Proteomes" id="UP000436088">
    <property type="component" value="Unassembled WGS sequence"/>
</dbReference>
<evidence type="ECO:0000313" key="4">
    <source>
        <dbReference type="EMBL" id="KAE8682804.1"/>
    </source>
</evidence>
<proteinExistence type="predicted"/>
<comment type="caution">
    <text evidence="4">The sequence shown here is derived from an EMBL/GenBank/DDBJ whole genome shotgun (WGS) entry which is preliminary data.</text>
</comment>
<dbReference type="Pfam" id="PF25598">
    <property type="entry name" value="ARM_PUB"/>
    <property type="match status" value="2"/>
</dbReference>
<keyword evidence="1 2" id="KW-0833">Ubl conjugation pathway</keyword>
<organism evidence="4 5">
    <name type="scientific">Hibiscus syriacus</name>
    <name type="common">Rose of Sharon</name>
    <dbReference type="NCBI Taxonomy" id="106335"/>
    <lineage>
        <taxon>Eukaryota</taxon>
        <taxon>Viridiplantae</taxon>
        <taxon>Streptophyta</taxon>
        <taxon>Embryophyta</taxon>
        <taxon>Tracheophyta</taxon>
        <taxon>Spermatophyta</taxon>
        <taxon>Magnoliopsida</taxon>
        <taxon>eudicotyledons</taxon>
        <taxon>Gunneridae</taxon>
        <taxon>Pentapetalae</taxon>
        <taxon>rosids</taxon>
        <taxon>malvids</taxon>
        <taxon>Malvales</taxon>
        <taxon>Malvaceae</taxon>
        <taxon>Malvoideae</taxon>
        <taxon>Hibiscus</taxon>
    </lineage>
</organism>
<dbReference type="GO" id="GO:0016567">
    <property type="term" value="P:protein ubiquitination"/>
    <property type="evidence" value="ECO:0007669"/>
    <property type="project" value="UniProtKB-UniRule"/>
</dbReference>
<keyword evidence="5" id="KW-1185">Reference proteome</keyword>
<comment type="catalytic activity">
    <reaction evidence="2">
        <text>S-ubiquitinyl-[E2 ubiquitin-conjugating enzyme]-L-cysteine + [acceptor protein]-L-lysine = [E2 ubiquitin-conjugating enzyme]-L-cysteine + N(6)-ubiquitinyl-[acceptor protein]-L-lysine.</text>
        <dbReference type="EC" id="2.3.2.27"/>
    </reaction>
</comment>
<dbReference type="InterPro" id="IPR011989">
    <property type="entry name" value="ARM-like"/>
</dbReference>
<dbReference type="EMBL" id="VEPZ02001278">
    <property type="protein sequence ID" value="KAE8682804.1"/>
    <property type="molecule type" value="Genomic_DNA"/>
</dbReference>
<name>A0A6A2YTP2_HIBSY</name>
<dbReference type="InterPro" id="IPR045185">
    <property type="entry name" value="PUB22/23/24-like"/>
</dbReference>
<dbReference type="PANTHER" id="PTHR22849">
    <property type="entry name" value="WDSAM1 PROTEIN"/>
    <property type="match status" value="1"/>
</dbReference>
<feature type="domain" description="U-box" evidence="3">
    <location>
        <begin position="43"/>
        <end position="141"/>
    </location>
</feature>
<dbReference type="GO" id="GO:0016787">
    <property type="term" value="F:hydrolase activity"/>
    <property type="evidence" value="ECO:0007669"/>
    <property type="project" value="UniProtKB-KW"/>
</dbReference>
<protein>
    <recommendedName>
        <fullName evidence="2 3">U-box domain-containing protein</fullName>
        <ecNumber evidence="2">2.3.2.27</ecNumber>
    </recommendedName>
    <alternativeName>
        <fullName evidence="2">RING-type E3 ubiquitin transferase PUB</fullName>
    </alternativeName>
</protein>
<evidence type="ECO:0000256" key="1">
    <source>
        <dbReference type="ARBA" id="ARBA00022786"/>
    </source>
</evidence>
<evidence type="ECO:0000256" key="2">
    <source>
        <dbReference type="RuleBase" id="RU369093"/>
    </source>
</evidence>
<dbReference type="Gene3D" id="1.25.10.10">
    <property type="entry name" value="Leucine-rich Repeat Variant"/>
    <property type="match status" value="1"/>
</dbReference>
<accession>A0A6A2YTP2</accession>
<gene>
    <name evidence="4" type="ORF">F3Y22_tig00111237pilonHSYRG00067</name>
</gene>
<dbReference type="EC" id="2.3.2.27" evidence="2"/>
<dbReference type="InterPro" id="IPR058678">
    <property type="entry name" value="ARM_PUB"/>
</dbReference>
<dbReference type="GO" id="GO:0061630">
    <property type="term" value="F:ubiquitin protein ligase activity"/>
    <property type="evidence" value="ECO:0007669"/>
    <property type="project" value="UniProtKB-UniRule"/>
</dbReference>
<keyword evidence="2" id="KW-0808">Transferase</keyword>
<evidence type="ECO:0000259" key="3">
    <source>
        <dbReference type="Pfam" id="PF25598"/>
    </source>
</evidence>
<feature type="domain" description="U-box" evidence="3">
    <location>
        <begin position="144"/>
        <end position="245"/>
    </location>
</feature>
<dbReference type="SUPFAM" id="SSF48371">
    <property type="entry name" value="ARM repeat"/>
    <property type="match status" value="1"/>
</dbReference>
<evidence type="ECO:0000313" key="5">
    <source>
        <dbReference type="Proteomes" id="UP000436088"/>
    </source>
</evidence>
<sequence length="335" mass="37562">MQELWDDSVTPNKMLQQLTFSWFSQKYLAMKKRSEDVQRRVKEILEILKKVKGQARIQALKELRQVVQAYGTAHKTVMENGGVGLISFLLGPFTTHAVGSEIIGVLVNLNLDSNFKSDLLRPAKMSLMVDILNEWSIETKIKFPQLVELMPGLNNECLELVLYLLELFSKIPEGRLALKDCPRTIPNVVKLLMKASENCTQLALSILWAICKFAPEECASLALDAGLAAKLLLAIQSGCNPVLKQSENAGITRGGFENEELLKRVKEGSSFDSNGWFDKVSSTLAIPCNRKFVVDVTGRVTFETIRFILEFLLWKPSDGLRRSTHVVHTVVVQRG</sequence>
<dbReference type="InterPro" id="IPR016024">
    <property type="entry name" value="ARM-type_fold"/>
</dbReference>
<reference evidence="4" key="1">
    <citation type="submission" date="2019-09" db="EMBL/GenBank/DDBJ databases">
        <title>Draft genome information of white flower Hibiscus syriacus.</title>
        <authorList>
            <person name="Kim Y.-M."/>
        </authorList>
    </citation>
    <scope>NUCLEOTIDE SEQUENCE [LARGE SCALE GENOMIC DNA]</scope>
    <source>
        <strain evidence="4">YM2019G1</strain>
    </source>
</reference>
<dbReference type="AlphaFoldDB" id="A0A6A2YTP2"/>